<dbReference type="GO" id="GO:0006302">
    <property type="term" value="P:double-strand break repair"/>
    <property type="evidence" value="ECO:0007669"/>
    <property type="project" value="TreeGrafter"/>
</dbReference>
<gene>
    <name evidence="7 9" type="primary">recO</name>
    <name evidence="9" type="ORF">H8S23_11810</name>
</gene>
<comment type="similarity">
    <text evidence="1 7">Belongs to the RecO family.</text>
</comment>
<dbReference type="InterPro" id="IPR003717">
    <property type="entry name" value="RecO"/>
</dbReference>
<feature type="domain" description="DNA replication/recombination mediator RecO N-terminal" evidence="8">
    <location>
        <begin position="1"/>
        <end position="79"/>
    </location>
</feature>
<dbReference type="Gene3D" id="1.20.1440.120">
    <property type="entry name" value="Recombination protein O, C-terminal domain"/>
    <property type="match status" value="1"/>
</dbReference>
<dbReference type="InterPro" id="IPR022572">
    <property type="entry name" value="DNA_rep/recomb_RecO_N"/>
</dbReference>
<dbReference type="HAMAP" id="MF_00201">
    <property type="entry name" value="RecO"/>
    <property type="match status" value="1"/>
</dbReference>
<reference evidence="9" key="1">
    <citation type="submission" date="2020-08" db="EMBL/GenBank/DDBJ databases">
        <title>Genome public.</title>
        <authorList>
            <person name="Liu C."/>
            <person name="Sun Q."/>
        </authorList>
    </citation>
    <scope>NUCLEOTIDE SEQUENCE</scope>
    <source>
        <strain evidence="9">BX8</strain>
    </source>
</reference>
<dbReference type="InterPro" id="IPR042242">
    <property type="entry name" value="RecO_C"/>
</dbReference>
<keyword evidence="4 7" id="KW-0233">DNA recombination</keyword>
<keyword evidence="5 7" id="KW-0234">DNA repair</keyword>
<sequence length="248" mass="27294">MAQQVKTTGIVLREVRTGESDRILTILTPGHGVISASAKSSQRLKNKLFAATGLFCYSEFVLFEGKTMYIVDEATALEVFFDLRGSVEGMSLAMYLAELMGTLAPEGEEADVQLRLLLNSLALICRRRNLYQVKAVCELRALSHAGYMPDLVACAGCGCYEGDAFFFDVAEGRLLCSSCAARAGRAVNLPGAELSAMRHILYSGDDRIFSFILPEEALRHLSGLCTDYVTRQLDHRFKSLDFLQTVLP</sequence>
<evidence type="ECO:0000256" key="6">
    <source>
        <dbReference type="ARBA" id="ARBA00033409"/>
    </source>
</evidence>
<dbReference type="GO" id="GO:0006310">
    <property type="term" value="P:DNA recombination"/>
    <property type="evidence" value="ECO:0007669"/>
    <property type="project" value="UniProtKB-UniRule"/>
</dbReference>
<dbReference type="Gene3D" id="6.20.220.20">
    <property type="entry name" value="Recombination protein O, zinc-binding domain"/>
    <property type="match status" value="1"/>
</dbReference>
<protein>
    <recommendedName>
        <fullName evidence="2 7">DNA repair protein RecO</fullName>
    </recommendedName>
    <alternativeName>
        <fullName evidence="6 7">Recombination protein O</fullName>
    </alternativeName>
</protein>
<keyword evidence="3 7" id="KW-0227">DNA damage</keyword>
<comment type="caution">
    <text evidence="9">The sequence shown here is derived from an EMBL/GenBank/DDBJ whole genome shotgun (WGS) entry which is preliminary data.</text>
</comment>
<dbReference type="InterPro" id="IPR012340">
    <property type="entry name" value="NA-bd_OB-fold"/>
</dbReference>
<evidence type="ECO:0000313" key="9">
    <source>
        <dbReference type="EMBL" id="MBC5582193.1"/>
    </source>
</evidence>
<keyword evidence="10" id="KW-1185">Reference proteome</keyword>
<evidence type="ECO:0000256" key="1">
    <source>
        <dbReference type="ARBA" id="ARBA00007452"/>
    </source>
</evidence>
<organism evidence="9 10">
    <name type="scientific">Anaerofilum hominis</name>
    <dbReference type="NCBI Taxonomy" id="2763016"/>
    <lineage>
        <taxon>Bacteria</taxon>
        <taxon>Bacillati</taxon>
        <taxon>Bacillota</taxon>
        <taxon>Clostridia</taxon>
        <taxon>Eubacteriales</taxon>
        <taxon>Oscillospiraceae</taxon>
        <taxon>Anaerofilum</taxon>
    </lineage>
</organism>
<evidence type="ECO:0000256" key="2">
    <source>
        <dbReference type="ARBA" id="ARBA00021310"/>
    </source>
</evidence>
<dbReference type="Proteomes" id="UP000659630">
    <property type="component" value="Unassembled WGS sequence"/>
</dbReference>
<evidence type="ECO:0000256" key="3">
    <source>
        <dbReference type="ARBA" id="ARBA00022763"/>
    </source>
</evidence>
<dbReference type="NCBIfam" id="TIGR00613">
    <property type="entry name" value="reco"/>
    <property type="match status" value="1"/>
</dbReference>
<evidence type="ECO:0000256" key="7">
    <source>
        <dbReference type="HAMAP-Rule" id="MF_00201"/>
    </source>
</evidence>
<dbReference type="PANTHER" id="PTHR33991">
    <property type="entry name" value="DNA REPAIR PROTEIN RECO"/>
    <property type="match status" value="1"/>
</dbReference>
<dbReference type="InterPro" id="IPR037278">
    <property type="entry name" value="ARFGAP/RecO"/>
</dbReference>
<evidence type="ECO:0000259" key="8">
    <source>
        <dbReference type="Pfam" id="PF11967"/>
    </source>
</evidence>
<evidence type="ECO:0000256" key="5">
    <source>
        <dbReference type="ARBA" id="ARBA00023204"/>
    </source>
</evidence>
<dbReference type="RefSeq" id="WP_186888538.1">
    <property type="nucleotide sequence ID" value="NZ_JACONZ010000004.1"/>
</dbReference>
<dbReference type="SUPFAM" id="SSF50249">
    <property type="entry name" value="Nucleic acid-binding proteins"/>
    <property type="match status" value="1"/>
</dbReference>
<accession>A0A923IBY3</accession>
<name>A0A923IBY3_9FIRM</name>
<evidence type="ECO:0000313" key="10">
    <source>
        <dbReference type="Proteomes" id="UP000659630"/>
    </source>
</evidence>
<dbReference type="EMBL" id="JACONZ010000004">
    <property type="protein sequence ID" value="MBC5582193.1"/>
    <property type="molecule type" value="Genomic_DNA"/>
</dbReference>
<dbReference type="GO" id="GO:0043590">
    <property type="term" value="C:bacterial nucleoid"/>
    <property type="evidence" value="ECO:0007669"/>
    <property type="project" value="TreeGrafter"/>
</dbReference>
<dbReference type="PANTHER" id="PTHR33991:SF1">
    <property type="entry name" value="DNA REPAIR PROTEIN RECO"/>
    <property type="match status" value="1"/>
</dbReference>
<dbReference type="SUPFAM" id="SSF57863">
    <property type="entry name" value="ArfGap/RecO-like zinc finger"/>
    <property type="match status" value="1"/>
</dbReference>
<dbReference type="Pfam" id="PF11967">
    <property type="entry name" value="RecO_N"/>
    <property type="match status" value="1"/>
</dbReference>
<evidence type="ECO:0000256" key="4">
    <source>
        <dbReference type="ARBA" id="ARBA00023172"/>
    </source>
</evidence>
<dbReference type="Gene3D" id="2.40.50.140">
    <property type="entry name" value="Nucleic acid-binding proteins"/>
    <property type="match status" value="1"/>
</dbReference>
<proteinExistence type="inferred from homology"/>
<dbReference type="AlphaFoldDB" id="A0A923IBY3"/>
<dbReference type="Pfam" id="PF02565">
    <property type="entry name" value="RecO_C"/>
    <property type="match status" value="1"/>
</dbReference>
<comment type="function">
    <text evidence="7">Involved in DNA repair and RecF pathway recombination.</text>
</comment>